<dbReference type="PANTHER" id="PTHR35812:SF1">
    <property type="entry name" value="LIPOPROTEIN"/>
    <property type="match status" value="1"/>
</dbReference>
<evidence type="ECO:0000259" key="2">
    <source>
        <dbReference type="Pfam" id="PF07603"/>
    </source>
</evidence>
<evidence type="ECO:0000313" key="4">
    <source>
        <dbReference type="EMBL" id="PJZ63080.1"/>
    </source>
</evidence>
<organism evidence="3 6">
    <name type="scientific">Leptospira adleri</name>
    <dbReference type="NCBI Taxonomy" id="2023186"/>
    <lineage>
        <taxon>Bacteria</taxon>
        <taxon>Pseudomonadati</taxon>
        <taxon>Spirochaetota</taxon>
        <taxon>Spirochaetia</taxon>
        <taxon>Leptospirales</taxon>
        <taxon>Leptospiraceae</taxon>
        <taxon>Leptospira</taxon>
    </lineage>
</organism>
<name>A0A2M9YPU3_9LEPT</name>
<protein>
    <submittedName>
        <fullName evidence="3">Adhesin</fullName>
    </submittedName>
</protein>
<feature type="chain" id="PRO_5014922650" evidence="1">
    <location>
        <begin position="33"/>
        <end position="169"/>
    </location>
</feature>
<sequence>MMIKTKKFLIQWKVRFFYFQFFLLLASTSLLGAPFVDNGDGTITDIGNALIWQKCTSDLSGSNCLTGGTTQRNWANALAYCNGLSLTGRVWRLPSITELSSILDYSQVASPIIHPTYFPGTVSQYYWSSSTFRYNNGSIDAWTVNFSSGYKASNSKGSLLYVRCVASPP</sequence>
<evidence type="ECO:0000313" key="3">
    <source>
        <dbReference type="EMBL" id="PJZ53558.1"/>
    </source>
</evidence>
<dbReference type="Proteomes" id="UP000232149">
    <property type="component" value="Unassembled WGS sequence"/>
</dbReference>
<comment type="caution">
    <text evidence="3">The sequence shown here is derived from an EMBL/GenBank/DDBJ whole genome shotgun (WGS) entry which is preliminary data.</text>
</comment>
<evidence type="ECO:0000256" key="1">
    <source>
        <dbReference type="SAM" id="SignalP"/>
    </source>
</evidence>
<feature type="signal peptide" evidence="1">
    <location>
        <begin position="1"/>
        <end position="32"/>
    </location>
</feature>
<dbReference type="AlphaFoldDB" id="A0A2M9YPU3"/>
<evidence type="ECO:0000313" key="5">
    <source>
        <dbReference type="Proteomes" id="UP000232149"/>
    </source>
</evidence>
<feature type="domain" description="Lcl C-terminal" evidence="2">
    <location>
        <begin position="41"/>
        <end position="165"/>
    </location>
</feature>
<dbReference type="InterPro" id="IPR011460">
    <property type="entry name" value="Lcl_C"/>
</dbReference>
<keyword evidence="5" id="KW-1185">Reference proteome</keyword>
<dbReference type="EMBL" id="NPDU01000009">
    <property type="protein sequence ID" value="PJZ63080.1"/>
    <property type="molecule type" value="Genomic_DNA"/>
</dbReference>
<accession>A0A2M9YPU3</accession>
<dbReference type="Pfam" id="PF07603">
    <property type="entry name" value="Lcl_C"/>
    <property type="match status" value="1"/>
</dbReference>
<dbReference type="EMBL" id="NPDV01000007">
    <property type="protein sequence ID" value="PJZ53558.1"/>
    <property type="molecule type" value="Genomic_DNA"/>
</dbReference>
<keyword evidence="1" id="KW-0732">Signal</keyword>
<proteinExistence type="predicted"/>
<dbReference type="Proteomes" id="UP000232188">
    <property type="component" value="Unassembled WGS sequence"/>
</dbReference>
<reference evidence="5 6" key="1">
    <citation type="submission" date="2017-07" db="EMBL/GenBank/DDBJ databases">
        <title>Leptospira spp. isolated from tropical soils.</title>
        <authorList>
            <person name="Thibeaux R."/>
            <person name="Iraola G."/>
            <person name="Ferres I."/>
            <person name="Bierque E."/>
            <person name="Girault D."/>
            <person name="Soupe-Gilbert M.-E."/>
            <person name="Picardeau M."/>
            <person name="Goarant C."/>
        </authorList>
    </citation>
    <scope>NUCLEOTIDE SEQUENCE [LARGE SCALE GENOMIC DNA]</scope>
    <source>
        <strain evidence="3 6">FH2-B-C1</strain>
        <strain evidence="4 5">FH2-B-D1</strain>
    </source>
</reference>
<evidence type="ECO:0000313" key="6">
    <source>
        <dbReference type="Proteomes" id="UP000232188"/>
    </source>
</evidence>
<dbReference type="PANTHER" id="PTHR35812">
    <property type="entry name" value="LIPOPROTEIN"/>
    <property type="match status" value="1"/>
</dbReference>
<gene>
    <name evidence="4" type="ORF">CH376_05125</name>
    <name evidence="3" type="ORF">CH380_09765</name>
</gene>